<dbReference type="RefSeq" id="XP_018004367.1">
    <property type="nucleotide sequence ID" value="XM_018149034.1"/>
</dbReference>
<organism evidence="1 2">
    <name type="scientific">Cyphellophora attinorum</name>
    <dbReference type="NCBI Taxonomy" id="1664694"/>
    <lineage>
        <taxon>Eukaryota</taxon>
        <taxon>Fungi</taxon>
        <taxon>Dikarya</taxon>
        <taxon>Ascomycota</taxon>
        <taxon>Pezizomycotina</taxon>
        <taxon>Eurotiomycetes</taxon>
        <taxon>Chaetothyriomycetidae</taxon>
        <taxon>Chaetothyriales</taxon>
        <taxon>Cyphellophoraceae</taxon>
        <taxon>Cyphellophora</taxon>
    </lineage>
</organism>
<keyword evidence="2" id="KW-1185">Reference proteome</keyword>
<dbReference type="VEuPathDB" id="FungiDB:AB675_8578"/>
<dbReference type="Gene3D" id="3.40.50.720">
    <property type="entry name" value="NAD(P)-binding Rossmann-like Domain"/>
    <property type="match status" value="1"/>
</dbReference>
<evidence type="ECO:0000313" key="2">
    <source>
        <dbReference type="Proteomes" id="UP000038010"/>
    </source>
</evidence>
<evidence type="ECO:0000313" key="1">
    <source>
        <dbReference type="EMBL" id="KPI44404.1"/>
    </source>
</evidence>
<dbReference type="PANTHER" id="PTHR43431">
    <property type="entry name" value="OXIDOREDUCTASE, SHORT CHAIN DEHYDROGENASE/REDUCTASE FAMILY (AFU_ORTHOLOGUE AFUA_5G14000)"/>
    <property type="match status" value="1"/>
</dbReference>
<dbReference type="SUPFAM" id="SSF51735">
    <property type="entry name" value="NAD(P)-binding Rossmann-fold domains"/>
    <property type="match status" value="1"/>
</dbReference>
<accession>A0A0N1HG38</accession>
<dbReference type="Pfam" id="PF00106">
    <property type="entry name" value="adh_short"/>
    <property type="match status" value="1"/>
</dbReference>
<dbReference type="InterPro" id="IPR036291">
    <property type="entry name" value="NAD(P)-bd_dom_sf"/>
</dbReference>
<dbReference type="Proteomes" id="UP000038010">
    <property type="component" value="Unassembled WGS sequence"/>
</dbReference>
<name>A0A0N1HG38_9EURO</name>
<dbReference type="PANTHER" id="PTHR43431:SF7">
    <property type="entry name" value="OXIDOREDUCTASE, SHORT CHAIN DEHYDROGENASE_REDUCTASE FAMILY (AFU_ORTHOLOGUE AFUA_5G14000)"/>
    <property type="match status" value="1"/>
</dbReference>
<dbReference type="InterPro" id="IPR009346">
    <property type="entry name" value="GRIM-19"/>
</dbReference>
<dbReference type="EMBL" id="LFJN01000003">
    <property type="protein sequence ID" value="KPI44404.1"/>
    <property type="molecule type" value="Genomic_DNA"/>
</dbReference>
<gene>
    <name evidence="1" type="ORF">AB675_8578</name>
</gene>
<dbReference type="AlphaFoldDB" id="A0A0N1HG38"/>
<dbReference type="OrthoDB" id="3308at2759"/>
<reference evidence="1 2" key="1">
    <citation type="submission" date="2015-06" db="EMBL/GenBank/DDBJ databases">
        <title>Draft genome of the ant-associated black yeast Phialophora attae CBS 131958.</title>
        <authorList>
            <person name="Moreno L.F."/>
            <person name="Stielow B.J."/>
            <person name="de Hoog S."/>
            <person name="Vicente V.A."/>
            <person name="Weiss V.A."/>
            <person name="de Vries M."/>
            <person name="Cruz L.M."/>
            <person name="Souza E.M."/>
        </authorList>
    </citation>
    <scope>NUCLEOTIDE SEQUENCE [LARGE SCALE GENOMIC DNA]</scope>
    <source>
        <strain evidence="1 2">CBS 131958</strain>
    </source>
</reference>
<dbReference type="GeneID" id="28740914"/>
<protein>
    <submittedName>
        <fullName evidence="1">Putative oxido</fullName>
    </submittedName>
</protein>
<sequence>MPQDLPPTGGYEAVQYKRNIPTRGLRPVWYLAIMGGFMSYGWYHLFHGQREKIEYGREKAWARIHLTPVLQAEEDRDQVRRYYADQKRERELLGGNTKVYNSDRNTVRISIHSEVSHAYNHASQPFAVVAGVGPGTGASVARRFAKEYPVVLLARNEKNFKDLAEQINKDGGKAIGISADVSNQDSLKKAFTEIEKQLGSQCAAAVFNAAGGFVRKPFLEVTQEEFASGWEVSQKGGFLFSQQALPFLLNHAKDASAKHPPTLIFTGATAGVKANAKMATFASSNFAKRALAISLAKEFGPEGVHVSWANIDGPIDIPGRTDYRMHLATEAKIDPEDIAETYWSLHKQSKRSFTFEVDIRTSIEKW</sequence>
<proteinExistence type="predicted"/>
<dbReference type="InterPro" id="IPR002347">
    <property type="entry name" value="SDR_fam"/>
</dbReference>
<dbReference type="Pfam" id="PF06212">
    <property type="entry name" value="GRIM-19"/>
    <property type="match status" value="1"/>
</dbReference>
<dbReference type="STRING" id="1664694.A0A0N1HG38"/>
<comment type="caution">
    <text evidence="1">The sequence shown here is derived from an EMBL/GenBank/DDBJ whole genome shotgun (WGS) entry which is preliminary data.</text>
</comment>